<feature type="compositionally biased region" description="Basic residues" evidence="1">
    <location>
        <begin position="112"/>
        <end position="126"/>
    </location>
</feature>
<keyword evidence="3" id="KW-1185">Reference proteome</keyword>
<dbReference type="Proteomes" id="UP000192596">
    <property type="component" value="Unassembled WGS sequence"/>
</dbReference>
<feature type="region of interest" description="Disordered" evidence="1">
    <location>
        <begin position="67"/>
        <end position="173"/>
    </location>
</feature>
<dbReference type="InParanoid" id="A0A1V8SX72"/>
<sequence length="173" mass="18611">MATYNTTLALKLLTDAEKDRMVITFLNNPKRNAGVDWDKCILEANSTSVASFRRGIGNSLMKLKNAQDGDDAEELATANKAPKSTPAARKAKAHQGDGDDNGDAGEGVTLRKMLKSTPAKRKRKAHAGNGEEGKPVKKKTREKNVDANSGPSVAPSPPTPPKANREEPRLPIR</sequence>
<dbReference type="OrthoDB" id="3939631at2759"/>
<gene>
    <name evidence="2" type="ORF">B0A48_10344</name>
</gene>
<reference evidence="3" key="1">
    <citation type="submission" date="2017-03" db="EMBL/GenBank/DDBJ databases">
        <title>Genomes of endolithic fungi from Antarctica.</title>
        <authorList>
            <person name="Coleine C."/>
            <person name="Masonjones S."/>
            <person name="Stajich J.E."/>
        </authorList>
    </citation>
    <scope>NUCLEOTIDE SEQUENCE [LARGE SCALE GENOMIC DNA]</scope>
    <source>
        <strain evidence="3">CCFEE 5527</strain>
    </source>
</reference>
<dbReference type="AlphaFoldDB" id="A0A1V8SX72"/>
<protein>
    <submittedName>
        <fullName evidence="2">Uncharacterized protein</fullName>
    </submittedName>
</protein>
<evidence type="ECO:0000313" key="3">
    <source>
        <dbReference type="Proteomes" id="UP000192596"/>
    </source>
</evidence>
<organism evidence="2 3">
    <name type="scientific">Cryoendolithus antarcticus</name>
    <dbReference type="NCBI Taxonomy" id="1507870"/>
    <lineage>
        <taxon>Eukaryota</taxon>
        <taxon>Fungi</taxon>
        <taxon>Dikarya</taxon>
        <taxon>Ascomycota</taxon>
        <taxon>Pezizomycotina</taxon>
        <taxon>Dothideomycetes</taxon>
        <taxon>Dothideomycetidae</taxon>
        <taxon>Cladosporiales</taxon>
        <taxon>Cladosporiaceae</taxon>
        <taxon>Cryoendolithus</taxon>
    </lineage>
</organism>
<evidence type="ECO:0000256" key="1">
    <source>
        <dbReference type="SAM" id="MobiDB-lite"/>
    </source>
</evidence>
<name>A0A1V8SX72_9PEZI</name>
<proteinExistence type="predicted"/>
<evidence type="ECO:0000313" key="2">
    <source>
        <dbReference type="EMBL" id="OQO03679.1"/>
    </source>
</evidence>
<accession>A0A1V8SX72</accession>
<feature type="compositionally biased region" description="Basic and acidic residues" evidence="1">
    <location>
        <begin position="163"/>
        <end position="173"/>
    </location>
</feature>
<comment type="caution">
    <text evidence="2">The sequence shown here is derived from an EMBL/GenBank/DDBJ whole genome shotgun (WGS) entry which is preliminary data.</text>
</comment>
<dbReference type="EMBL" id="NAJO01000024">
    <property type="protein sequence ID" value="OQO03679.1"/>
    <property type="molecule type" value="Genomic_DNA"/>
</dbReference>